<dbReference type="InterPro" id="IPR050465">
    <property type="entry name" value="UPF0194_transport"/>
</dbReference>
<dbReference type="PATRIC" id="fig|1286171.3.peg.2850"/>
<dbReference type="eggNOG" id="COG1566">
    <property type="taxonomic scope" value="Bacteria"/>
</dbReference>
<evidence type="ECO:0000313" key="6">
    <source>
        <dbReference type="Proteomes" id="UP000019591"/>
    </source>
</evidence>
<reference evidence="5 6" key="1">
    <citation type="journal article" date="2014" name="Genome Announc.">
        <title>Complete Genome Sequence of Amino Acid-Utilizing Eubacterium acidaminophilum al-2 (DSM 3953).</title>
        <authorList>
            <person name="Poehlein A."/>
            <person name="Andreesen J.R."/>
            <person name="Daniel R."/>
        </authorList>
    </citation>
    <scope>NUCLEOTIDE SEQUENCE [LARGE SCALE GENOMIC DNA]</scope>
    <source>
        <strain evidence="5 6">DSM 3953</strain>
        <plasmid evidence="6">Plasmid EAL2_808p</plasmid>
    </source>
</reference>
<dbReference type="RefSeq" id="WP_025437007.1">
    <property type="nucleotide sequence ID" value="NZ_CP007453.1"/>
</dbReference>
<dbReference type="EMBL" id="CP007453">
    <property type="protein sequence ID" value="AHM58170.1"/>
    <property type="molecule type" value="Genomic_DNA"/>
</dbReference>
<organism evidence="5 6">
    <name type="scientific">Peptoclostridium acidaminophilum DSM 3953</name>
    <dbReference type="NCBI Taxonomy" id="1286171"/>
    <lineage>
        <taxon>Bacteria</taxon>
        <taxon>Bacillati</taxon>
        <taxon>Bacillota</taxon>
        <taxon>Clostridia</taxon>
        <taxon>Peptostreptococcales</taxon>
        <taxon>Peptoclostridiaceae</taxon>
        <taxon>Peptoclostridium</taxon>
    </lineage>
</organism>
<dbReference type="KEGG" id="eac:EAL2_808p06670"/>
<comment type="subcellular location">
    <subcellularLocation>
        <location evidence="1">Cell envelope</location>
    </subcellularLocation>
</comment>
<dbReference type="Proteomes" id="UP000019591">
    <property type="component" value="Plasmid EAL2_808p"/>
</dbReference>
<feature type="coiled-coil region" evidence="3">
    <location>
        <begin position="114"/>
        <end position="170"/>
    </location>
</feature>
<dbReference type="Gene3D" id="2.40.50.100">
    <property type="match status" value="1"/>
</dbReference>
<accession>W8TBH2</accession>
<keyword evidence="6" id="KW-1185">Reference proteome</keyword>
<gene>
    <name evidence="5" type="ORF">EAL2_808p06670</name>
</gene>
<protein>
    <submittedName>
        <fullName evidence="5">Secretion protein HlyD family protein</fullName>
    </submittedName>
</protein>
<sequence>MENKKNRYKIIARYVLVIITIMAAFAACTPGKEEQAEQVPGRAREDKSIIAWGEVKYTEAYELAVDFPCTVASVEVKEGDEVEFGDVLATLDMTEYNETVKKLSEQVAAGKASLRDAIQDTSALEADIARLKKNITTKTAEYSSGSKSELQLLENSLERAGKELSNAKEDLALNQKLYEEGAVPEEMLDQFADIVEQKEKAVSDIKDNISMTRRVLKEELDALSTDLQYKQVQLDKMRESNSVNLERLSSSLAIYESDLNIMKNKAQKPYLSGGKIVSNLDRGIVRNISIINGSSLGQQNANHKAMELIDAETIVVSAEVPEEFIDEIDTGAEVKIIPAANKALVIKGRVSQVPSSAIEKDGERIVRVEVIPDENPEFIKPGYSADVIFKRKNDISD</sequence>
<evidence type="ECO:0000256" key="4">
    <source>
        <dbReference type="SAM" id="SignalP"/>
    </source>
</evidence>
<geneLocation type="plasmid" evidence="5 6">
    <name>EAL2_808p</name>
</geneLocation>
<evidence type="ECO:0000256" key="1">
    <source>
        <dbReference type="ARBA" id="ARBA00004196"/>
    </source>
</evidence>
<keyword evidence="4" id="KW-0732">Signal</keyword>
<keyword evidence="2 3" id="KW-0175">Coiled coil</keyword>
<evidence type="ECO:0000313" key="5">
    <source>
        <dbReference type="EMBL" id="AHM58170.1"/>
    </source>
</evidence>
<evidence type="ECO:0000256" key="2">
    <source>
        <dbReference type="ARBA" id="ARBA00023054"/>
    </source>
</evidence>
<feature type="chain" id="PRO_5004915812" evidence="4">
    <location>
        <begin position="27"/>
        <end position="397"/>
    </location>
</feature>
<dbReference type="GO" id="GO:0030313">
    <property type="term" value="C:cell envelope"/>
    <property type="evidence" value="ECO:0007669"/>
    <property type="project" value="UniProtKB-SubCell"/>
</dbReference>
<dbReference type="AlphaFoldDB" id="W8TBH2"/>
<dbReference type="PANTHER" id="PTHR32347:SF23">
    <property type="entry name" value="BLL5650 PROTEIN"/>
    <property type="match status" value="1"/>
</dbReference>
<dbReference type="PROSITE" id="PS51257">
    <property type="entry name" value="PROKAR_LIPOPROTEIN"/>
    <property type="match status" value="1"/>
</dbReference>
<keyword evidence="5" id="KW-0614">Plasmid</keyword>
<feature type="signal peptide" evidence="4">
    <location>
        <begin position="1"/>
        <end position="26"/>
    </location>
</feature>
<proteinExistence type="predicted"/>
<dbReference type="Gene3D" id="2.40.30.170">
    <property type="match status" value="1"/>
</dbReference>
<name>W8TBH2_PEPAC</name>
<dbReference type="OrthoDB" id="9777308at2"/>
<dbReference type="HOGENOM" id="CLU_058181_0_0_9"/>
<dbReference type="PANTHER" id="PTHR32347">
    <property type="entry name" value="EFFLUX SYSTEM COMPONENT YKNX-RELATED"/>
    <property type="match status" value="1"/>
</dbReference>
<evidence type="ECO:0000256" key="3">
    <source>
        <dbReference type="SAM" id="Coils"/>
    </source>
</evidence>